<proteinExistence type="predicted"/>
<dbReference type="EMBL" id="JARKNE010000003">
    <property type="protein sequence ID" value="KAK5840244.1"/>
    <property type="molecule type" value="Genomic_DNA"/>
</dbReference>
<evidence type="ECO:0000313" key="1">
    <source>
        <dbReference type="EMBL" id="KAK5840244.1"/>
    </source>
</evidence>
<name>A0ABR0QMM6_GOSAR</name>
<sequence length="104" mass="11749">MGPTKAPGHDGFPAMFFQRYWHIVGKEIVEYCLGILNNNEEVASFNNTNIVLIPKLLRPTKLVNFRPISLCTVMYKIVAKTIANRLQEVIGRCVDKVQNTFVPG</sequence>
<comment type="caution">
    <text evidence="1">The sequence shown here is derived from an EMBL/GenBank/DDBJ whole genome shotgun (WGS) entry which is preliminary data.</text>
</comment>
<keyword evidence="2" id="KW-1185">Reference proteome</keyword>
<evidence type="ECO:0000313" key="2">
    <source>
        <dbReference type="Proteomes" id="UP001358586"/>
    </source>
</evidence>
<evidence type="ECO:0008006" key="3">
    <source>
        <dbReference type="Google" id="ProtNLM"/>
    </source>
</evidence>
<organism evidence="1 2">
    <name type="scientific">Gossypium arboreum</name>
    <name type="common">Tree cotton</name>
    <name type="synonym">Gossypium nanking</name>
    <dbReference type="NCBI Taxonomy" id="29729"/>
    <lineage>
        <taxon>Eukaryota</taxon>
        <taxon>Viridiplantae</taxon>
        <taxon>Streptophyta</taxon>
        <taxon>Embryophyta</taxon>
        <taxon>Tracheophyta</taxon>
        <taxon>Spermatophyta</taxon>
        <taxon>Magnoliopsida</taxon>
        <taxon>eudicotyledons</taxon>
        <taxon>Gunneridae</taxon>
        <taxon>Pentapetalae</taxon>
        <taxon>rosids</taxon>
        <taxon>malvids</taxon>
        <taxon>Malvales</taxon>
        <taxon>Malvaceae</taxon>
        <taxon>Malvoideae</taxon>
        <taxon>Gossypium</taxon>
    </lineage>
</organism>
<reference evidence="1 2" key="1">
    <citation type="submission" date="2023-03" db="EMBL/GenBank/DDBJ databases">
        <title>WGS of Gossypium arboreum.</title>
        <authorList>
            <person name="Yu D."/>
        </authorList>
    </citation>
    <scope>NUCLEOTIDE SEQUENCE [LARGE SCALE GENOMIC DNA]</scope>
    <source>
        <tissue evidence="1">Leaf</tissue>
    </source>
</reference>
<dbReference type="PANTHER" id="PTHR19446">
    <property type="entry name" value="REVERSE TRANSCRIPTASES"/>
    <property type="match status" value="1"/>
</dbReference>
<dbReference type="Proteomes" id="UP001358586">
    <property type="component" value="Chromosome 3"/>
</dbReference>
<gene>
    <name evidence="1" type="ORF">PVK06_009133</name>
</gene>
<accession>A0ABR0QMM6</accession>
<protein>
    <recommendedName>
        <fullName evidence="3">Reverse transcriptase</fullName>
    </recommendedName>
</protein>